<dbReference type="STRING" id="37625.SAMN05660420_03410"/>
<evidence type="ECO:0000313" key="2">
    <source>
        <dbReference type="EMBL" id="SEA85124.1"/>
    </source>
</evidence>
<accession>A0A1H4EJ87</accession>
<name>A0A1H4EJ87_9BACT</name>
<dbReference type="EMBL" id="FNQN01000025">
    <property type="protein sequence ID" value="SEA85124.1"/>
    <property type="molecule type" value="Genomic_DNA"/>
</dbReference>
<evidence type="ECO:0000313" key="3">
    <source>
        <dbReference type="Proteomes" id="UP000199409"/>
    </source>
</evidence>
<feature type="chain" id="PRO_5011742567" evidence="1">
    <location>
        <begin position="21"/>
        <end position="127"/>
    </location>
</feature>
<dbReference type="AlphaFoldDB" id="A0A1H4EJ87"/>
<reference evidence="2 3" key="1">
    <citation type="submission" date="2016-10" db="EMBL/GenBank/DDBJ databases">
        <authorList>
            <person name="de Groot N.N."/>
        </authorList>
    </citation>
    <scope>NUCLEOTIDE SEQUENCE [LARGE SCALE GENOMIC DNA]</scope>
    <source>
        <strain evidence="2 3">DSM 7343</strain>
    </source>
</reference>
<feature type="signal peptide" evidence="1">
    <location>
        <begin position="1"/>
        <end position="20"/>
    </location>
</feature>
<keyword evidence="3" id="KW-1185">Reference proteome</keyword>
<evidence type="ECO:0000256" key="1">
    <source>
        <dbReference type="SAM" id="SignalP"/>
    </source>
</evidence>
<sequence length="127" mass="14823">MKFTYLSIFFFLCFPYMSMAESTQRYVAPPIDSTTAYVPIISDEEMEKCVKLYNEAKWISEKLETTYVDNYNEKSVKSYNKMVEQNRAMLSKFNTYCAGKRSYSACKAAQKLNKEQGLPYQKCVVDK</sequence>
<gene>
    <name evidence="2" type="ORF">SAMN05660420_03410</name>
</gene>
<dbReference type="Proteomes" id="UP000199409">
    <property type="component" value="Unassembled WGS sequence"/>
</dbReference>
<organism evidence="2 3">
    <name type="scientific">Desulfuromusa kysingii</name>
    <dbReference type="NCBI Taxonomy" id="37625"/>
    <lineage>
        <taxon>Bacteria</taxon>
        <taxon>Pseudomonadati</taxon>
        <taxon>Thermodesulfobacteriota</taxon>
        <taxon>Desulfuromonadia</taxon>
        <taxon>Desulfuromonadales</taxon>
        <taxon>Geopsychrobacteraceae</taxon>
        <taxon>Desulfuromusa</taxon>
    </lineage>
</organism>
<keyword evidence="1" id="KW-0732">Signal</keyword>
<protein>
    <submittedName>
        <fullName evidence="2">Uncharacterized protein</fullName>
    </submittedName>
</protein>
<proteinExistence type="predicted"/>